<dbReference type="Proteomes" id="UP000095283">
    <property type="component" value="Unplaced"/>
</dbReference>
<evidence type="ECO:0000313" key="3">
    <source>
        <dbReference type="WBParaSite" id="Hba_17238"/>
    </source>
</evidence>
<feature type="compositionally biased region" description="Basic and acidic residues" evidence="1">
    <location>
        <begin position="212"/>
        <end position="221"/>
    </location>
</feature>
<evidence type="ECO:0000256" key="1">
    <source>
        <dbReference type="SAM" id="MobiDB-lite"/>
    </source>
</evidence>
<reference evidence="3" key="1">
    <citation type="submission" date="2016-11" db="UniProtKB">
        <authorList>
            <consortium name="WormBaseParasite"/>
        </authorList>
    </citation>
    <scope>IDENTIFICATION</scope>
</reference>
<dbReference type="AlphaFoldDB" id="A0A1I7XHR5"/>
<proteinExistence type="predicted"/>
<name>A0A1I7XHR5_HETBA</name>
<keyword evidence="2" id="KW-1185">Reference proteome</keyword>
<protein>
    <submittedName>
        <fullName evidence="3">Peptidase_M1 domain-containing protein</fullName>
    </submittedName>
</protein>
<organism evidence="2 3">
    <name type="scientific">Heterorhabditis bacteriophora</name>
    <name type="common">Entomopathogenic nematode worm</name>
    <dbReference type="NCBI Taxonomy" id="37862"/>
    <lineage>
        <taxon>Eukaryota</taxon>
        <taxon>Metazoa</taxon>
        <taxon>Ecdysozoa</taxon>
        <taxon>Nematoda</taxon>
        <taxon>Chromadorea</taxon>
        <taxon>Rhabditida</taxon>
        <taxon>Rhabditina</taxon>
        <taxon>Rhabditomorpha</taxon>
        <taxon>Strongyloidea</taxon>
        <taxon>Heterorhabditidae</taxon>
        <taxon>Heterorhabditis</taxon>
    </lineage>
</organism>
<accession>A0A1I7XHR5</accession>
<dbReference type="WBParaSite" id="Hba_17238">
    <property type="protein sequence ID" value="Hba_17238"/>
    <property type="gene ID" value="Hba_17238"/>
</dbReference>
<feature type="region of interest" description="Disordered" evidence="1">
    <location>
        <begin position="198"/>
        <end position="221"/>
    </location>
</feature>
<sequence>MHDNHPSQMLVTRGHNVSMYSMVYKPLGPMAEGVHNLETALPDGAYTDDQNMTAKVFWFEEMAPEMFVVPHEIGVQYLNHSLKDGYDMFVYNPQDFWLRLIAIRDVLVEQISVRILSDQWMITAGKLLGVDVSFNKLYESSFVSFIDYPSRYGYPIPRSVDLVYIGEHCKSDFYIRDSTESIDRLQDYMDLYGSNVQPTLPGSRHRSSGPRRLLDRKGDET</sequence>
<evidence type="ECO:0000313" key="2">
    <source>
        <dbReference type="Proteomes" id="UP000095283"/>
    </source>
</evidence>